<dbReference type="InterPro" id="IPR013658">
    <property type="entry name" value="SGL"/>
</dbReference>
<evidence type="ECO:0000313" key="6">
    <source>
        <dbReference type="Proteomes" id="UP000664654"/>
    </source>
</evidence>
<dbReference type="Pfam" id="PF08450">
    <property type="entry name" value="SGL"/>
    <property type="match status" value="1"/>
</dbReference>
<gene>
    <name evidence="5" type="ORF">J0A66_01520</name>
</gene>
<reference evidence="5" key="1">
    <citation type="submission" date="2021-03" db="EMBL/GenBank/DDBJ databases">
        <title>novel species isolated from a fishpond in China.</title>
        <authorList>
            <person name="Lu H."/>
            <person name="Cai Z."/>
        </authorList>
    </citation>
    <scope>NUCLEOTIDE SEQUENCE</scope>
    <source>
        <strain evidence="5">JCM 30855</strain>
    </source>
</reference>
<dbReference type="PANTHER" id="PTHR47572">
    <property type="entry name" value="LIPOPROTEIN-RELATED"/>
    <property type="match status" value="1"/>
</dbReference>
<dbReference type="AlphaFoldDB" id="A0A939IPT4"/>
<keyword evidence="2" id="KW-0479">Metal-binding</keyword>
<protein>
    <submittedName>
        <fullName evidence="5">SMP-30/gluconolactonase/LRE family protein</fullName>
    </submittedName>
</protein>
<feature type="binding site" evidence="2">
    <location>
        <position position="33"/>
    </location>
    <ligand>
        <name>a divalent metal cation</name>
        <dbReference type="ChEBI" id="CHEBI:60240"/>
    </ligand>
</feature>
<feature type="domain" description="SMP-30/Gluconolactonase/LRE-like region" evidence="4">
    <location>
        <begin position="33"/>
        <end position="267"/>
    </location>
</feature>
<feature type="binding site" evidence="2">
    <location>
        <position position="210"/>
    </location>
    <ligand>
        <name>a divalent metal cation</name>
        <dbReference type="ChEBI" id="CHEBI:60240"/>
    </ligand>
</feature>
<dbReference type="Gene3D" id="2.120.10.30">
    <property type="entry name" value="TolB, C-terminal domain"/>
    <property type="match status" value="1"/>
</dbReference>
<dbReference type="GO" id="GO:0046872">
    <property type="term" value="F:metal ion binding"/>
    <property type="evidence" value="ECO:0007669"/>
    <property type="project" value="UniProtKB-KW"/>
</dbReference>
<dbReference type="SUPFAM" id="SSF63829">
    <property type="entry name" value="Calcium-dependent phosphotriesterase"/>
    <property type="match status" value="1"/>
</dbReference>
<evidence type="ECO:0000256" key="3">
    <source>
        <dbReference type="SAM" id="SignalP"/>
    </source>
</evidence>
<dbReference type="InterPro" id="IPR011042">
    <property type="entry name" value="6-blade_b-propeller_TolB-like"/>
</dbReference>
<name>A0A939IPT4_9ALTE</name>
<sequence>MFAMLCALCAMSTTSLAQSRDLVAEGTFTQGVEGPVADKAGNLYAVNFAEQGTIGRVDAQGNAELFVRLPEGSVGNGLRFNSRGQLLVADYTGHNILLIEMDTRTVSVLAHQLQMHQPNDIAISANDIVYASDPDWANNSGQLWMFSPSGEVTLIESGMGTTNGIEVSTDEQYLYVNESVQRRIWRYRLDKTGVPSGKQLFYQFDDFGLDGMRCDSQGNLYVARYGAGQIAVISPQGEWVKTLTLKGQHPTNLAFGGEQGRTLYVTMQQRGAIEALEAEYPGRAFVLSQ</sequence>
<feature type="binding site" evidence="2">
    <location>
        <position position="163"/>
    </location>
    <ligand>
        <name>a divalent metal cation</name>
        <dbReference type="ChEBI" id="CHEBI:60240"/>
    </ligand>
</feature>
<dbReference type="EMBL" id="JAFKCV010000001">
    <property type="protein sequence ID" value="MBN7823892.1"/>
    <property type="molecule type" value="Genomic_DNA"/>
</dbReference>
<feature type="active site" description="Proton donor/acceptor" evidence="1">
    <location>
        <position position="210"/>
    </location>
</feature>
<feature type="chain" id="PRO_5037727627" evidence="3">
    <location>
        <begin position="18"/>
        <end position="289"/>
    </location>
</feature>
<feature type="signal peptide" evidence="3">
    <location>
        <begin position="1"/>
        <end position="17"/>
    </location>
</feature>
<comment type="cofactor">
    <cofactor evidence="2">
        <name>Zn(2+)</name>
        <dbReference type="ChEBI" id="CHEBI:29105"/>
    </cofactor>
    <text evidence="2">Binds 1 divalent metal cation per subunit.</text>
</comment>
<evidence type="ECO:0000256" key="1">
    <source>
        <dbReference type="PIRSR" id="PIRSR605511-1"/>
    </source>
</evidence>
<dbReference type="InterPro" id="IPR005511">
    <property type="entry name" value="SMP-30"/>
</dbReference>
<evidence type="ECO:0000259" key="4">
    <source>
        <dbReference type="Pfam" id="PF08450"/>
    </source>
</evidence>
<feature type="binding site" evidence="2">
    <location>
        <position position="133"/>
    </location>
    <ligand>
        <name>substrate</name>
    </ligand>
</feature>
<keyword evidence="2" id="KW-0862">Zinc</keyword>
<keyword evidence="3" id="KW-0732">Signal</keyword>
<organism evidence="5 6">
    <name type="scientific">Bowmanella dokdonensis</name>
    <dbReference type="NCBI Taxonomy" id="751969"/>
    <lineage>
        <taxon>Bacteria</taxon>
        <taxon>Pseudomonadati</taxon>
        <taxon>Pseudomonadota</taxon>
        <taxon>Gammaproteobacteria</taxon>
        <taxon>Alteromonadales</taxon>
        <taxon>Alteromonadaceae</taxon>
        <taxon>Bowmanella</taxon>
    </lineage>
</organism>
<keyword evidence="6" id="KW-1185">Reference proteome</keyword>
<dbReference type="InterPro" id="IPR051262">
    <property type="entry name" value="SMP-30/CGR1_Lactonase"/>
</dbReference>
<accession>A0A939IPT4</accession>
<dbReference type="PRINTS" id="PR01790">
    <property type="entry name" value="SMP30FAMILY"/>
</dbReference>
<evidence type="ECO:0000256" key="2">
    <source>
        <dbReference type="PIRSR" id="PIRSR605511-2"/>
    </source>
</evidence>
<proteinExistence type="predicted"/>
<evidence type="ECO:0000313" key="5">
    <source>
        <dbReference type="EMBL" id="MBN7823892.1"/>
    </source>
</evidence>
<comment type="caution">
    <text evidence="5">The sequence shown here is derived from an EMBL/GenBank/DDBJ whole genome shotgun (WGS) entry which is preliminary data.</text>
</comment>
<dbReference type="Proteomes" id="UP000664654">
    <property type="component" value="Unassembled WGS sequence"/>
</dbReference>
<feature type="binding site" evidence="2">
    <location>
        <position position="119"/>
    </location>
    <ligand>
        <name>substrate</name>
    </ligand>
</feature>
<dbReference type="PANTHER" id="PTHR47572:SF5">
    <property type="entry name" value="BLR2277 PROTEIN"/>
    <property type="match status" value="1"/>
</dbReference>